<reference evidence="5 6" key="1">
    <citation type="journal article" date="2016" name="Environ. Microbiol.">
        <title>Genomic resolution of a cold subsurface aquifer community provides metabolic insights for novel microbes adapted to high CO concentrations.</title>
        <authorList>
            <person name="Probst A.J."/>
            <person name="Castelle C.J."/>
            <person name="Singh A."/>
            <person name="Brown C.T."/>
            <person name="Anantharaman K."/>
            <person name="Sharon I."/>
            <person name="Hug L.A."/>
            <person name="Burstein D."/>
            <person name="Emerson J.B."/>
            <person name="Thomas B.C."/>
            <person name="Banfield J.F."/>
        </authorList>
    </citation>
    <scope>NUCLEOTIDE SEQUENCE [LARGE SCALE GENOMIC DNA]</scope>
    <source>
        <strain evidence="5">CG1_02_37_22</strain>
    </source>
</reference>
<dbReference type="InterPro" id="IPR005670">
    <property type="entry name" value="PstB-like"/>
</dbReference>
<dbReference type="PANTHER" id="PTHR43423">
    <property type="entry name" value="ABC TRANSPORTER I FAMILY MEMBER 17"/>
    <property type="match status" value="1"/>
</dbReference>
<proteinExistence type="predicted"/>
<comment type="caution">
    <text evidence="5">The sequence shown here is derived from an EMBL/GenBank/DDBJ whole genome shotgun (WGS) entry which is preliminary data.</text>
</comment>
<dbReference type="InterPro" id="IPR017871">
    <property type="entry name" value="ABC_transporter-like_CS"/>
</dbReference>
<protein>
    <submittedName>
        <fullName evidence="5">Phosphate ABC transporter ATP-binding protein</fullName>
    </submittedName>
</protein>
<organism evidence="5 6">
    <name type="scientific">Candidatus Gottesmanbacteria bacterium CG1_02_37_22</name>
    <dbReference type="NCBI Taxonomy" id="1805209"/>
    <lineage>
        <taxon>Bacteria</taxon>
        <taxon>Candidatus Gottesmaniibacteriota</taxon>
    </lineage>
</organism>
<name>A0A1J4TPS5_9BACT</name>
<sequence length="251" mass="28422">MKKKIAVLHLNVFIKDKIILKDINLDVYENEILSIIGPANSGKSSFLRVINRMLDINSDFRVEGNVFIDGEDIYKTNVNICDLRKRIGIIFALPVPLPLSIYDNLIYGPLLHKKISVERLNGLVEKCLKSASLWEEVKDRLHLSALQLSGGQQQRLCLARSLMVEPEIILFDEPCSGLDPVSTSKVERTMFELKKRYTLILVTNNTKQAARVSDRTAFLLSGKLIEVDQTKQIFTSPKSKLTNDYITGRFG</sequence>
<evidence type="ECO:0000256" key="1">
    <source>
        <dbReference type="ARBA" id="ARBA00022448"/>
    </source>
</evidence>
<keyword evidence="3 5" id="KW-0067">ATP-binding</keyword>
<evidence type="ECO:0000259" key="4">
    <source>
        <dbReference type="PROSITE" id="PS50893"/>
    </source>
</evidence>
<dbReference type="PANTHER" id="PTHR43423:SF1">
    <property type="entry name" value="ABC TRANSPORTER I FAMILY MEMBER 17"/>
    <property type="match status" value="1"/>
</dbReference>
<keyword evidence="1" id="KW-0813">Transport</keyword>
<dbReference type="Proteomes" id="UP000183120">
    <property type="component" value="Unassembled WGS sequence"/>
</dbReference>
<dbReference type="InterPro" id="IPR027417">
    <property type="entry name" value="P-loop_NTPase"/>
</dbReference>
<dbReference type="PROSITE" id="PS00211">
    <property type="entry name" value="ABC_TRANSPORTER_1"/>
    <property type="match status" value="1"/>
</dbReference>
<dbReference type="PROSITE" id="PS50893">
    <property type="entry name" value="ABC_TRANSPORTER_2"/>
    <property type="match status" value="1"/>
</dbReference>
<accession>A0A1J4TPS5</accession>
<dbReference type="GO" id="GO:0035435">
    <property type="term" value="P:phosphate ion transmembrane transport"/>
    <property type="evidence" value="ECO:0007669"/>
    <property type="project" value="InterPro"/>
</dbReference>
<evidence type="ECO:0000313" key="5">
    <source>
        <dbReference type="EMBL" id="OIO13802.1"/>
    </source>
</evidence>
<dbReference type="Gene3D" id="3.40.50.300">
    <property type="entry name" value="P-loop containing nucleotide triphosphate hydrolases"/>
    <property type="match status" value="1"/>
</dbReference>
<dbReference type="SMART" id="SM00382">
    <property type="entry name" value="AAA"/>
    <property type="match status" value="1"/>
</dbReference>
<evidence type="ECO:0000313" key="6">
    <source>
        <dbReference type="Proteomes" id="UP000183120"/>
    </source>
</evidence>
<dbReference type="GO" id="GO:0005315">
    <property type="term" value="F:phosphate transmembrane transporter activity"/>
    <property type="evidence" value="ECO:0007669"/>
    <property type="project" value="InterPro"/>
</dbReference>
<dbReference type="SUPFAM" id="SSF52540">
    <property type="entry name" value="P-loop containing nucleoside triphosphate hydrolases"/>
    <property type="match status" value="1"/>
</dbReference>
<dbReference type="GO" id="GO:0005524">
    <property type="term" value="F:ATP binding"/>
    <property type="evidence" value="ECO:0007669"/>
    <property type="project" value="UniProtKB-KW"/>
</dbReference>
<dbReference type="AlphaFoldDB" id="A0A1J4TPS5"/>
<gene>
    <name evidence="5" type="primary">pstB</name>
    <name evidence="5" type="ORF">AUJ73_03235</name>
</gene>
<dbReference type="InterPro" id="IPR003439">
    <property type="entry name" value="ABC_transporter-like_ATP-bd"/>
</dbReference>
<dbReference type="EMBL" id="MNUY01000049">
    <property type="protein sequence ID" value="OIO13802.1"/>
    <property type="molecule type" value="Genomic_DNA"/>
</dbReference>
<evidence type="ECO:0000256" key="2">
    <source>
        <dbReference type="ARBA" id="ARBA00022741"/>
    </source>
</evidence>
<dbReference type="CDD" id="cd03260">
    <property type="entry name" value="ABC_PstB_phosphate_transporter"/>
    <property type="match status" value="1"/>
</dbReference>
<dbReference type="GO" id="GO:0016887">
    <property type="term" value="F:ATP hydrolysis activity"/>
    <property type="evidence" value="ECO:0007669"/>
    <property type="project" value="InterPro"/>
</dbReference>
<dbReference type="GO" id="GO:0016020">
    <property type="term" value="C:membrane"/>
    <property type="evidence" value="ECO:0007669"/>
    <property type="project" value="InterPro"/>
</dbReference>
<dbReference type="InterPro" id="IPR003593">
    <property type="entry name" value="AAA+_ATPase"/>
</dbReference>
<evidence type="ECO:0000256" key="3">
    <source>
        <dbReference type="ARBA" id="ARBA00022840"/>
    </source>
</evidence>
<dbReference type="Pfam" id="PF00005">
    <property type="entry name" value="ABC_tran"/>
    <property type="match status" value="1"/>
</dbReference>
<keyword evidence="2" id="KW-0547">Nucleotide-binding</keyword>
<feature type="domain" description="ABC transporter" evidence="4">
    <location>
        <begin position="5"/>
        <end position="246"/>
    </location>
</feature>
<dbReference type="STRING" id="1805209.AUJ73_03235"/>